<feature type="domain" description="PAS" evidence="11">
    <location>
        <begin position="366"/>
        <end position="419"/>
    </location>
</feature>
<dbReference type="NCBIfam" id="TIGR00229">
    <property type="entry name" value="sensory_box"/>
    <property type="match status" value="1"/>
</dbReference>
<dbReference type="KEGG" id="aoz:HUE56_12600"/>
<dbReference type="Gene3D" id="6.10.340.10">
    <property type="match status" value="1"/>
</dbReference>
<evidence type="ECO:0000256" key="3">
    <source>
        <dbReference type="ARBA" id="ARBA00012438"/>
    </source>
</evidence>
<name>A0A6N1AZL7_9PROT</name>
<dbReference type="InterPro" id="IPR003594">
    <property type="entry name" value="HATPase_dom"/>
</dbReference>
<evidence type="ECO:0000256" key="7">
    <source>
        <dbReference type="PROSITE-ProRule" id="PRU00169"/>
    </source>
</evidence>
<dbReference type="SUPFAM" id="SSF52172">
    <property type="entry name" value="CheY-like"/>
    <property type="match status" value="1"/>
</dbReference>
<dbReference type="Pfam" id="PF00072">
    <property type="entry name" value="Response_reg"/>
    <property type="match status" value="1"/>
</dbReference>
<dbReference type="InterPro" id="IPR003661">
    <property type="entry name" value="HisK_dim/P_dom"/>
</dbReference>
<dbReference type="AlphaFoldDB" id="A0A6N1AZL7"/>
<comment type="subcellular location">
    <subcellularLocation>
        <location evidence="2">Membrane</location>
    </subcellularLocation>
</comment>
<comment type="catalytic activity">
    <reaction evidence="1">
        <text>ATP + protein L-histidine = ADP + protein N-phospho-L-histidine.</text>
        <dbReference type="EC" id="2.7.13.3"/>
    </reaction>
</comment>
<sequence length="888" mass="95606">MLSPPSVRHPRPSPRSRRLRTWLILLVTAVAVPLVLFSGFLLVRNVKAQARETERLVRDRAHLLAEDVDREVARLIAAAEVLATSDSLAVGDLATFHRRAVEVRDLLGTNVVLRNLANQQIVNSRVPWGTPLPVNTGFTADQRAIATRKPQVSGLIMGGVTRAPLLIVVVPVIRDGDVRFLLSLTITQERLQTIVSPERLPRGWRAGVIDEDGTVIARSHQAEQFVGKSLSADLWAGMRKSPEGIHRAVNLEGVSAFQAYSRSETAGWVVATSVPKSLMAGPAREMLLLFVGGGLVLILIGITAAIGLGRRLMRPVAQLARAAEALGAGRLPPADAAGILEIDAVANAIRNAAGLIQQREADLAESEARNRAMVQTAADAMVVIDDAGIIQSFNPAAERIFGYHAEEAIGRTARILMPEPCHSADDVDVVTCLSMGDRRGSGAGRDLMGRRKDGTTFPIELAIADWTSGQRRYFSGIIRDITERKSAEDALRASKAEADRANVAKSKFLAAASHDLRQPVQAMMLFQSALEERLAGHPAFRLLKSLGEAMGGLRMLLDSLLDVSKLDAGLIVPTPVDMPVGPLLERLGAEYHAQAVAKDLRLRVVPSGATIRSDPALLERILRNLIENALRYTERGGVLIGCRRKGGNLHIDVIDTGIGIQPDKHEEIFEEFFQVGNPERDRSKGLGLGLAVVRRLARLLGHRIELRSLPGRGSMFRVEVPVVVLRSSGSGKPDNVHPVNGHPVNGHPSLILVIDDEPLVRTGLQAMLESWGYGVLTAGSIQDAVLLVDSGKWPDAILADYRLRGGETGLNAIKAVCERLNVPVPATVITGDTAPERLVEVRAGGYALLHKPVAANDLRNAVVEMLSVAESDTRLCAEGDHAAPGGSC</sequence>
<dbReference type="OrthoDB" id="8477070at2"/>
<dbReference type="PROSITE" id="PS50113">
    <property type="entry name" value="PAC"/>
    <property type="match status" value="1"/>
</dbReference>
<keyword evidence="8" id="KW-0812">Transmembrane</keyword>
<evidence type="ECO:0000259" key="12">
    <source>
        <dbReference type="PROSITE" id="PS50113"/>
    </source>
</evidence>
<dbReference type="CDD" id="cd00156">
    <property type="entry name" value="REC"/>
    <property type="match status" value="1"/>
</dbReference>
<feature type="transmembrane region" description="Helical" evidence="8">
    <location>
        <begin position="20"/>
        <end position="43"/>
    </location>
</feature>
<proteinExistence type="predicted"/>
<dbReference type="Gene3D" id="3.40.50.2300">
    <property type="match status" value="1"/>
</dbReference>
<feature type="modified residue" description="4-aspartylphosphate" evidence="7">
    <location>
        <position position="800"/>
    </location>
</feature>
<dbReference type="Gene3D" id="3.30.565.10">
    <property type="entry name" value="Histidine kinase-like ATPase, C-terminal domain"/>
    <property type="match status" value="1"/>
</dbReference>
<evidence type="ECO:0000256" key="1">
    <source>
        <dbReference type="ARBA" id="ARBA00000085"/>
    </source>
</evidence>
<dbReference type="CDD" id="cd00130">
    <property type="entry name" value="PAS"/>
    <property type="match status" value="1"/>
</dbReference>
<dbReference type="InterPro" id="IPR035965">
    <property type="entry name" value="PAS-like_dom_sf"/>
</dbReference>
<evidence type="ECO:0000259" key="13">
    <source>
        <dbReference type="PROSITE" id="PS50885"/>
    </source>
</evidence>
<feature type="domain" description="HAMP" evidence="13">
    <location>
        <begin position="310"/>
        <end position="361"/>
    </location>
</feature>
<evidence type="ECO:0000256" key="8">
    <source>
        <dbReference type="SAM" id="Phobius"/>
    </source>
</evidence>
<dbReference type="InterPro" id="IPR000700">
    <property type="entry name" value="PAS-assoc_C"/>
</dbReference>
<evidence type="ECO:0000259" key="11">
    <source>
        <dbReference type="PROSITE" id="PS50112"/>
    </source>
</evidence>
<evidence type="ECO:0000256" key="5">
    <source>
        <dbReference type="ARBA" id="ARBA00022679"/>
    </source>
</evidence>
<evidence type="ECO:0000259" key="9">
    <source>
        <dbReference type="PROSITE" id="PS50109"/>
    </source>
</evidence>
<dbReference type="SMART" id="SM00448">
    <property type="entry name" value="REC"/>
    <property type="match status" value="1"/>
</dbReference>
<dbReference type="Proteomes" id="UP000509702">
    <property type="component" value="Chromosome"/>
</dbReference>
<feature type="transmembrane region" description="Helical" evidence="8">
    <location>
        <begin position="286"/>
        <end position="308"/>
    </location>
</feature>
<dbReference type="PRINTS" id="PR00344">
    <property type="entry name" value="BCTRLSENSOR"/>
</dbReference>
<accession>A0A6N1AZL7</accession>
<dbReference type="InterPro" id="IPR036097">
    <property type="entry name" value="HisK_dim/P_sf"/>
</dbReference>
<keyword evidence="8" id="KW-0472">Membrane</keyword>
<dbReference type="PROSITE" id="PS50109">
    <property type="entry name" value="HIS_KIN"/>
    <property type="match status" value="1"/>
</dbReference>
<protein>
    <recommendedName>
        <fullName evidence="3">histidine kinase</fullName>
        <ecNumber evidence="3">2.7.13.3</ecNumber>
    </recommendedName>
</protein>
<keyword evidence="8" id="KW-1133">Transmembrane helix</keyword>
<reference evidence="14 15" key="1">
    <citation type="submission" date="2020-06" db="EMBL/GenBank/DDBJ databases">
        <title>Complete genome of Azosprillum oryzae KACC14407.</title>
        <authorList>
            <person name="Kim M."/>
            <person name="Park Y.-J."/>
            <person name="Shin J.-H."/>
        </authorList>
    </citation>
    <scope>NUCLEOTIDE SEQUENCE [LARGE SCALE GENOMIC DNA]</scope>
    <source>
        <strain evidence="14 15">KACC 14407</strain>
    </source>
</reference>
<dbReference type="PANTHER" id="PTHR43047">
    <property type="entry name" value="TWO-COMPONENT HISTIDINE PROTEIN KINASE"/>
    <property type="match status" value="1"/>
</dbReference>
<dbReference type="CDD" id="cd18774">
    <property type="entry name" value="PDC2_HK_sensor"/>
    <property type="match status" value="1"/>
</dbReference>
<gene>
    <name evidence="14" type="ORF">HUE56_12600</name>
</gene>
<evidence type="ECO:0000313" key="14">
    <source>
        <dbReference type="EMBL" id="QKS53132.1"/>
    </source>
</evidence>
<evidence type="ECO:0000256" key="2">
    <source>
        <dbReference type="ARBA" id="ARBA00004370"/>
    </source>
</evidence>
<keyword evidence="6" id="KW-0418">Kinase</keyword>
<dbReference type="Gene3D" id="3.30.450.20">
    <property type="entry name" value="PAS domain"/>
    <property type="match status" value="2"/>
</dbReference>
<dbReference type="PANTHER" id="PTHR43047:SF9">
    <property type="entry name" value="HISTIDINE KINASE"/>
    <property type="match status" value="1"/>
</dbReference>
<dbReference type="PROSITE" id="PS50110">
    <property type="entry name" value="RESPONSE_REGULATORY"/>
    <property type="match status" value="1"/>
</dbReference>
<evidence type="ECO:0000256" key="4">
    <source>
        <dbReference type="ARBA" id="ARBA00022553"/>
    </source>
</evidence>
<dbReference type="EMBL" id="CP054619">
    <property type="protein sequence ID" value="QKS53132.1"/>
    <property type="molecule type" value="Genomic_DNA"/>
</dbReference>
<feature type="domain" description="Histidine kinase" evidence="9">
    <location>
        <begin position="511"/>
        <end position="724"/>
    </location>
</feature>
<keyword evidence="5" id="KW-0808">Transferase</keyword>
<keyword evidence="15" id="KW-1185">Reference proteome</keyword>
<keyword evidence="4 7" id="KW-0597">Phosphoprotein</keyword>
<dbReference type="SMART" id="SM00091">
    <property type="entry name" value="PAS"/>
    <property type="match status" value="1"/>
</dbReference>
<evidence type="ECO:0000256" key="6">
    <source>
        <dbReference type="ARBA" id="ARBA00022777"/>
    </source>
</evidence>
<dbReference type="GO" id="GO:0006355">
    <property type="term" value="P:regulation of DNA-templated transcription"/>
    <property type="evidence" value="ECO:0007669"/>
    <property type="project" value="InterPro"/>
</dbReference>
<dbReference type="CDD" id="cd00082">
    <property type="entry name" value="HisKA"/>
    <property type="match status" value="1"/>
</dbReference>
<dbReference type="InterPro" id="IPR011006">
    <property type="entry name" value="CheY-like_superfamily"/>
</dbReference>
<dbReference type="SUPFAM" id="SSF55785">
    <property type="entry name" value="PYP-like sensor domain (PAS domain)"/>
    <property type="match status" value="1"/>
</dbReference>
<organism evidence="14 15">
    <name type="scientific">Azospirillum oryzae</name>
    <dbReference type="NCBI Taxonomy" id="286727"/>
    <lineage>
        <taxon>Bacteria</taxon>
        <taxon>Pseudomonadati</taxon>
        <taxon>Pseudomonadota</taxon>
        <taxon>Alphaproteobacteria</taxon>
        <taxon>Rhodospirillales</taxon>
        <taxon>Azospirillaceae</taxon>
        <taxon>Azospirillum</taxon>
    </lineage>
</organism>
<dbReference type="GO" id="GO:0000155">
    <property type="term" value="F:phosphorelay sensor kinase activity"/>
    <property type="evidence" value="ECO:0007669"/>
    <property type="project" value="InterPro"/>
</dbReference>
<dbReference type="Gene3D" id="1.10.287.130">
    <property type="match status" value="1"/>
</dbReference>
<dbReference type="FunFam" id="3.30.565.10:FF:000049">
    <property type="entry name" value="Two-component sensor histidine kinase"/>
    <property type="match status" value="1"/>
</dbReference>
<dbReference type="SMART" id="SM00388">
    <property type="entry name" value="HisKA"/>
    <property type="match status" value="1"/>
</dbReference>
<dbReference type="InterPro" id="IPR003660">
    <property type="entry name" value="HAMP_dom"/>
</dbReference>
<dbReference type="InterPro" id="IPR000014">
    <property type="entry name" value="PAS"/>
</dbReference>
<dbReference type="SUPFAM" id="SSF55874">
    <property type="entry name" value="ATPase domain of HSP90 chaperone/DNA topoisomerase II/histidine kinase"/>
    <property type="match status" value="1"/>
</dbReference>
<dbReference type="PROSITE" id="PS50885">
    <property type="entry name" value="HAMP"/>
    <property type="match status" value="1"/>
</dbReference>
<dbReference type="InterPro" id="IPR001789">
    <property type="entry name" value="Sig_transdc_resp-reg_receiver"/>
</dbReference>
<dbReference type="GO" id="GO:0005886">
    <property type="term" value="C:plasma membrane"/>
    <property type="evidence" value="ECO:0007669"/>
    <property type="project" value="TreeGrafter"/>
</dbReference>
<dbReference type="InterPro" id="IPR036890">
    <property type="entry name" value="HATPase_C_sf"/>
</dbReference>
<dbReference type="PROSITE" id="PS50112">
    <property type="entry name" value="PAS"/>
    <property type="match status" value="1"/>
</dbReference>
<feature type="domain" description="PAC" evidence="12">
    <location>
        <begin position="443"/>
        <end position="493"/>
    </location>
</feature>
<evidence type="ECO:0000313" key="15">
    <source>
        <dbReference type="Proteomes" id="UP000509702"/>
    </source>
</evidence>
<evidence type="ECO:0000259" key="10">
    <source>
        <dbReference type="PROSITE" id="PS50110"/>
    </source>
</evidence>
<dbReference type="InterPro" id="IPR013767">
    <property type="entry name" value="PAS_fold"/>
</dbReference>
<dbReference type="Pfam" id="PF00989">
    <property type="entry name" value="PAS"/>
    <property type="match status" value="1"/>
</dbReference>
<dbReference type="SUPFAM" id="SSF47384">
    <property type="entry name" value="Homodimeric domain of signal transducing histidine kinase"/>
    <property type="match status" value="1"/>
</dbReference>
<dbReference type="InterPro" id="IPR004358">
    <property type="entry name" value="Sig_transdc_His_kin-like_C"/>
</dbReference>
<dbReference type="Pfam" id="PF00512">
    <property type="entry name" value="HisKA"/>
    <property type="match status" value="1"/>
</dbReference>
<dbReference type="Pfam" id="PF02518">
    <property type="entry name" value="HATPase_c"/>
    <property type="match status" value="1"/>
</dbReference>
<feature type="domain" description="Response regulatory" evidence="10">
    <location>
        <begin position="750"/>
        <end position="866"/>
    </location>
</feature>
<dbReference type="InterPro" id="IPR005467">
    <property type="entry name" value="His_kinase_dom"/>
</dbReference>
<dbReference type="GO" id="GO:0009927">
    <property type="term" value="F:histidine phosphotransfer kinase activity"/>
    <property type="evidence" value="ECO:0007669"/>
    <property type="project" value="TreeGrafter"/>
</dbReference>
<dbReference type="EC" id="2.7.13.3" evidence="3"/>
<dbReference type="SMART" id="SM00387">
    <property type="entry name" value="HATPase_c"/>
    <property type="match status" value="1"/>
</dbReference>